<feature type="compositionally biased region" description="Polar residues" evidence="1">
    <location>
        <begin position="127"/>
        <end position="137"/>
    </location>
</feature>
<gene>
    <name evidence="2" type="ORF">EMPG_15366</name>
</gene>
<proteinExistence type="predicted"/>
<name>A0A0H1BDT1_9EURO</name>
<sequence length="175" mass="19142">MTKVTEKDMLQKQPLLEPDTVDNLTSVKATNRLARLLLPGKKRTYDPSIVIPKTSDERLQAAAHDHALDINALLHDHGPNAKPPPQTQASVPGEGADKPEETVLYLAYGSNMSAQSFRESRGILPLSQLNRKNPQSTRRTRHGTNRSSAWSTKSPFPTTRASSLPKAAEPPTSTS</sequence>
<comment type="caution">
    <text evidence="2">The sequence shown here is derived from an EMBL/GenBank/DDBJ whole genome shotgun (WGS) entry which is preliminary data.</text>
</comment>
<feature type="region of interest" description="Disordered" evidence="1">
    <location>
        <begin position="72"/>
        <end position="98"/>
    </location>
</feature>
<organism evidence="2 3">
    <name type="scientific">Blastomyces silverae</name>
    <dbReference type="NCBI Taxonomy" id="2060906"/>
    <lineage>
        <taxon>Eukaryota</taxon>
        <taxon>Fungi</taxon>
        <taxon>Dikarya</taxon>
        <taxon>Ascomycota</taxon>
        <taxon>Pezizomycotina</taxon>
        <taxon>Eurotiomycetes</taxon>
        <taxon>Eurotiomycetidae</taxon>
        <taxon>Onygenales</taxon>
        <taxon>Ajellomycetaceae</taxon>
        <taxon>Blastomyces</taxon>
    </lineage>
</organism>
<accession>A0A0H1BDT1</accession>
<feature type="compositionally biased region" description="Polar residues" evidence="1">
    <location>
        <begin position="145"/>
        <end position="162"/>
    </location>
</feature>
<evidence type="ECO:0000313" key="3">
    <source>
        <dbReference type="Proteomes" id="UP000053573"/>
    </source>
</evidence>
<dbReference type="EMBL" id="LDEV01002397">
    <property type="protein sequence ID" value="KLJ09207.1"/>
    <property type="molecule type" value="Genomic_DNA"/>
</dbReference>
<keyword evidence="3" id="KW-1185">Reference proteome</keyword>
<dbReference type="Proteomes" id="UP000053573">
    <property type="component" value="Unassembled WGS sequence"/>
</dbReference>
<dbReference type="Gene3D" id="3.10.490.10">
    <property type="entry name" value="Gamma-glutamyl cyclotransferase-like"/>
    <property type="match status" value="1"/>
</dbReference>
<feature type="region of interest" description="Disordered" evidence="1">
    <location>
        <begin position="123"/>
        <end position="175"/>
    </location>
</feature>
<dbReference type="AlphaFoldDB" id="A0A0H1BDT1"/>
<dbReference type="STRING" id="2060906.A0A0H1BDT1"/>
<evidence type="ECO:0000313" key="2">
    <source>
        <dbReference type="EMBL" id="KLJ09207.1"/>
    </source>
</evidence>
<protein>
    <submittedName>
        <fullName evidence="2">Uncharacterized protein</fullName>
    </submittedName>
</protein>
<dbReference type="OrthoDB" id="2017317at2759"/>
<reference evidence="3" key="1">
    <citation type="journal article" date="2015" name="PLoS Genet.">
        <title>The dynamic genome and transcriptome of the human fungal pathogen Blastomyces and close relative Emmonsia.</title>
        <authorList>
            <person name="Munoz J.F."/>
            <person name="Gauthier G.M."/>
            <person name="Desjardins C.A."/>
            <person name="Gallo J.E."/>
            <person name="Holder J."/>
            <person name="Sullivan T.D."/>
            <person name="Marty A.J."/>
            <person name="Carmen J.C."/>
            <person name="Chen Z."/>
            <person name="Ding L."/>
            <person name="Gujja S."/>
            <person name="Magrini V."/>
            <person name="Misas E."/>
            <person name="Mitreva M."/>
            <person name="Priest M."/>
            <person name="Saif S."/>
            <person name="Whiston E.A."/>
            <person name="Young S."/>
            <person name="Zeng Q."/>
            <person name="Goldman W.E."/>
            <person name="Mardis E.R."/>
            <person name="Taylor J.W."/>
            <person name="McEwen J.G."/>
            <person name="Clay O.K."/>
            <person name="Klein B.S."/>
            <person name="Cuomo C.A."/>
        </authorList>
    </citation>
    <scope>NUCLEOTIDE SEQUENCE [LARGE SCALE GENOMIC DNA]</scope>
    <source>
        <strain evidence="3">UAMH 139</strain>
    </source>
</reference>
<evidence type="ECO:0000256" key="1">
    <source>
        <dbReference type="SAM" id="MobiDB-lite"/>
    </source>
</evidence>